<name>A0ABX8BGY4_9ACTN</name>
<evidence type="ECO:0000313" key="1">
    <source>
        <dbReference type="EMBL" id="QUX20624.1"/>
    </source>
</evidence>
<reference evidence="1 2" key="1">
    <citation type="submission" date="2021-05" db="EMBL/GenBank/DDBJ databases">
        <title>Direct Submission.</title>
        <authorList>
            <person name="Li K."/>
            <person name="Gao J."/>
        </authorList>
    </citation>
    <scope>NUCLEOTIDE SEQUENCE [LARGE SCALE GENOMIC DNA]</scope>
    <source>
        <strain evidence="1 2">Mg02</strain>
    </source>
</reference>
<dbReference type="EMBL" id="CP074133">
    <property type="protein sequence ID" value="QUX20624.1"/>
    <property type="molecule type" value="Genomic_DNA"/>
</dbReference>
<evidence type="ECO:0000313" key="2">
    <source>
        <dbReference type="Proteomes" id="UP000676079"/>
    </source>
</evidence>
<keyword evidence="2" id="KW-1185">Reference proteome</keyword>
<dbReference type="InterPro" id="IPR025855">
    <property type="entry name" value="Replic_Relax"/>
</dbReference>
<accession>A0ABX8BGY4</accession>
<protein>
    <submittedName>
        <fullName evidence="1">Replication-relaxation family protein</fullName>
    </submittedName>
</protein>
<dbReference type="Proteomes" id="UP000676079">
    <property type="component" value="Chromosome"/>
</dbReference>
<sequence length="259" mass="29328">MSITITERDLRILAALHDHRVMTTPQLGALFFSRGGGVRAVQRRLKTLADHQQIERFTPRAARWTMPHHWILGRRGTRTLAAHRGIDPRRIVHPRHLRTSPLIDHITGLAQTYVSFTTAARTTPGARLERWWTEARCRRAWEADGIRPDGYLRWRQNGTALDAFVEYDIRTEALRVLGKKLDRYRDLALRTQLRSTVLFVVPTPGRLSSLCTALPAPDPWVQTHVTTSDLLTAPGPAAPVWRTTGDAAGHLRTLADLAR</sequence>
<dbReference type="RefSeq" id="WP_220561820.1">
    <property type="nucleotide sequence ID" value="NZ_CP074133.1"/>
</dbReference>
<organism evidence="1 2">
    <name type="scientific">Nocardiopsis changdeensis</name>
    <dbReference type="NCBI Taxonomy" id="2831969"/>
    <lineage>
        <taxon>Bacteria</taxon>
        <taxon>Bacillati</taxon>
        <taxon>Actinomycetota</taxon>
        <taxon>Actinomycetes</taxon>
        <taxon>Streptosporangiales</taxon>
        <taxon>Nocardiopsidaceae</taxon>
        <taxon>Nocardiopsis</taxon>
    </lineage>
</organism>
<gene>
    <name evidence="1" type="ORF">KGD84_19180</name>
</gene>
<proteinExistence type="predicted"/>
<dbReference type="Pfam" id="PF13814">
    <property type="entry name" value="Replic_Relax"/>
    <property type="match status" value="1"/>
</dbReference>